<dbReference type="CDD" id="cd16495">
    <property type="entry name" value="RING_CH-C4HC3_MARCH"/>
    <property type="match status" value="1"/>
</dbReference>
<dbReference type="PROSITE" id="PS51292">
    <property type="entry name" value="ZF_RING_CH"/>
    <property type="match status" value="1"/>
</dbReference>
<dbReference type="EMBL" id="LSRX01000326">
    <property type="protein sequence ID" value="OLQ00483.1"/>
    <property type="molecule type" value="Genomic_DNA"/>
</dbReference>
<evidence type="ECO:0000259" key="11">
    <source>
        <dbReference type="PROSITE" id="PS51292"/>
    </source>
</evidence>
<evidence type="ECO:0000256" key="8">
    <source>
        <dbReference type="ARBA" id="ARBA00022989"/>
    </source>
</evidence>
<dbReference type="OrthoDB" id="264354at2759"/>
<name>A0A1Q9DZ85_SYMMI</name>
<keyword evidence="2" id="KW-0808">Transferase</keyword>
<keyword evidence="8 10" id="KW-1133">Transmembrane helix</keyword>
<dbReference type="GO" id="GO:0008270">
    <property type="term" value="F:zinc ion binding"/>
    <property type="evidence" value="ECO:0007669"/>
    <property type="project" value="UniProtKB-KW"/>
</dbReference>
<sequence length="306" mass="34037">MFMKAHLPSRVAPLSRRLQSLAARFDGQPLREPFNFGVPRNPLRRYDFKGLAERLESLFPSSLTAAPNLSEEAFGMRRPGIEPACSQEEEEEEELCCRICHLTADESGEPLIEPCSCNGTIRYAHSSCLIDWMRHTGATAQRQWCCDLCLDTFRVRTALAGEPPGKKLLRRSLLEFVDTQMSSECSGWVAVLLTSISQTIVCCLCMAFANMLYLVANVLLMPLPDVLSAYLIWPMALPAMLIDLASIILYAMLALMKVSLFLSSGWRFVTGLPIGITNDKCKEVFSQYGTVTDANVLPVPSSEWLG</sequence>
<evidence type="ECO:0000313" key="12">
    <source>
        <dbReference type="EMBL" id="OLQ00483.1"/>
    </source>
</evidence>
<reference evidence="12 13" key="1">
    <citation type="submission" date="2016-02" db="EMBL/GenBank/DDBJ databases">
        <title>Genome analysis of coral dinoflagellate symbionts highlights evolutionary adaptations to a symbiotic lifestyle.</title>
        <authorList>
            <person name="Aranda M."/>
            <person name="Li Y."/>
            <person name="Liew Y.J."/>
            <person name="Baumgarten S."/>
            <person name="Simakov O."/>
            <person name="Wilson M."/>
            <person name="Piel J."/>
            <person name="Ashoor H."/>
            <person name="Bougouffa S."/>
            <person name="Bajic V.B."/>
            <person name="Ryu T."/>
            <person name="Ravasi T."/>
            <person name="Bayer T."/>
            <person name="Micklem G."/>
            <person name="Kim H."/>
            <person name="Bhak J."/>
            <person name="Lajeunesse T.C."/>
            <person name="Voolstra C.R."/>
        </authorList>
    </citation>
    <scope>NUCLEOTIDE SEQUENCE [LARGE SCALE GENOMIC DNA]</scope>
    <source>
        <strain evidence="12 13">CCMP2467</strain>
    </source>
</reference>
<accession>A0A1Q9DZ85</accession>
<evidence type="ECO:0000256" key="1">
    <source>
        <dbReference type="ARBA" id="ARBA00004141"/>
    </source>
</evidence>
<evidence type="ECO:0000256" key="9">
    <source>
        <dbReference type="ARBA" id="ARBA00023136"/>
    </source>
</evidence>
<evidence type="ECO:0000256" key="4">
    <source>
        <dbReference type="ARBA" id="ARBA00022723"/>
    </source>
</evidence>
<keyword evidence="13" id="KW-1185">Reference proteome</keyword>
<feature type="domain" description="RING-CH-type" evidence="11">
    <location>
        <begin position="89"/>
        <end position="156"/>
    </location>
</feature>
<evidence type="ECO:0000256" key="6">
    <source>
        <dbReference type="ARBA" id="ARBA00022786"/>
    </source>
</evidence>
<keyword evidence="6" id="KW-0833">Ubl conjugation pathway</keyword>
<dbReference type="Proteomes" id="UP000186817">
    <property type="component" value="Unassembled WGS sequence"/>
</dbReference>
<comment type="subcellular location">
    <subcellularLocation>
        <location evidence="1">Membrane</location>
        <topology evidence="1">Multi-pass membrane protein</topology>
    </subcellularLocation>
</comment>
<keyword evidence="7" id="KW-0862">Zinc</keyword>
<evidence type="ECO:0000256" key="5">
    <source>
        <dbReference type="ARBA" id="ARBA00022771"/>
    </source>
</evidence>
<keyword evidence="3 10" id="KW-0812">Transmembrane</keyword>
<evidence type="ECO:0000256" key="10">
    <source>
        <dbReference type="SAM" id="Phobius"/>
    </source>
</evidence>
<evidence type="ECO:0000313" key="13">
    <source>
        <dbReference type="Proteomes" id="UP000186817"/>
    </source>
</evidence>
<feature type="transmembrane region" description="Helical" evidence="10">
    <location>
        <begin position="235"/>
        <end position="255"/>
    </location>
</feature>
<keyword evidence="9 10" id="KW-0472">Membrane</keyword>
<dbReference type="InterPro" id="IPR013083">
    <property type="entry name" value="Znf_RING/FYVE/PHD"/>
</dbReference>
<dbReference type="GO" id="GO:0016740">
    <property type="term" value="F:transferase activity"/>
    <property type="evidence" value="ECO:0007669"/>
    <property type="project" value="UniProtKB-KW"/>
</dbReference>
<evidence type="ECO:0000256" key="3">
    <source>
        <dbReference type="ARBA" id="ARBA00022692"/>
    </source>
</evidence>
<dbReference type="PANTHER" id="PTHR46065:SF3">
    <property type="entry name" value="FI20425P1"/>
    <property type="match status" value="1"/>
</dbReference>
<comment type="caution">
    <text evidence="12">The sequence shown here is derived from an EMBL/GenBank/DDBJ whole genome shotgun (WGS) entry which is preliminary data.</text>
</comment>
<evidence type="ECO:0000256" key="2">
    <source>
        <dbReference type="ARBA" id="ARBA00022679"/>
    </source>
</evidence>
<dbReference type="OMA" id="CCAVANM"/>
<dbReference type="AlphaFoldDB" id="A0A1Q9DZ85"/>
<keyword evidence="5" id="KW-0863">Zinc-finger</keyword>
<organism evidence="12 13">
    <name type="scientific">Symbiodinium microadriaticum</name>
    <name type="common">Dinoflagellate</name>
    <name type="synonym">Zooxanthella microadriatica</name>
    <dbReference type="NCBI Taxonomy" id="2951"/>
    <lineage>
        <taxon>Eukaryota</taxon>
        <taxon>Sar</taxon>
        <taxon>Alveolata</taxon>
        <taxon>Dinophyceae</taxon>
        <taxon>Suessiales</taxon>
        <taxon>Symbiodiniaceae</taxon>
        <taxon>Symbiodinium</taxon>
    </lineage>
</organism>
<dbReference type="PANTHER" id="PTHR46065">
    <property type="entry name" value="E3 UBIQUITIN-PROTEIN LIGASE MARCH 2/3 FAMILY MEMBER"/>
    <property type="match status" value="1"/>
</dbReference>
<evidence type="ECO:0000256" key="7">
    <source>
        <dbReference type="ARBA" id="ARBA00022833"/>
    </source>
</evidence>
<gene>
    <name evidence="12" type="primary">March1</name>
    <name evidence="12" type="ORF">AK812_SmicGene16862</name>
</gene>
<dbReference type="GO" id="GO:0016020">
    <property type="term" value="C:membrane"/>
    <property type="evidence" value="ECO:0007669"/>
    <property type="project" value="UniProtKB-SubCell"/>
</dbReference>
<dbReference type="SUPFAM" id="SSF57850">
    <property type="entry name" value="RING/U-box"/>
    <property type="match status" value="1"/>
</dbReference>
<keyword evidence="4" id="KW-0479">Metal-binding</keyword>
<feature type="transmembrane region" description="Helical" evidence="10">
    <location>
        <begin position="188"/>
        <end position="215"/>
    </location>
</feature>
<dbReference type="Pfam" id="PF12906">
    <property type="entry name" value="RINGv"/>
    <property type="match status" value="1"/>
</dbReference>
<dbReference type="SMART" id="SM00744">
    <property type="entry name" value="RINGv"/>
    <property type="match status" value="1"/>
</dbReference>
<dbReference type="InterPro" id="IPR011016">
    <property type="entry name" value="Znf_RING-CH"/>
</dbReference>
<protein>
    <submittedName>
        <fullName evidence="12">E3 ubiquitin-protein ligase MARCH1</fullName>
    </submittedName>
</protein>
<proteinExistence type="predicted"/>
<dbReference type="Gene3D" id="3.30.40.10">
    <property type="entry name" value="Zinc/RING finger domain, C3HC4 (zinc finger)"/>
    <property type="match status" value="1"/>
</dbReference>